<reference evidence="2 3" key="1">
    <citation type="submission" date="2018-07" db="EMBL/GenBank/DDBJ databases">
        <title>Genomic Encyclopedia of Type Strains, Phase IV (KMG-IV): sequencing the most valuable type-strain genomes for metagenomic binning, comparative biology and taxonomic classification.</title>
        <authorList>
            <person name="Goeker M."/>
        </authorList>
    </citation>
    <scope>NUCLEOTIDE SEQUENCE [LARGE SCALE GENOMIC DNA]</scope>
    <source>
        <strain evidence="2 3">DSM 27016</strain>
    </source>
</reference>
<dbReference type="EMBL" id="QPJT01000005">
    <property type="protein sequence ID" value="RCX18250.1"/>
    <property type="molecule type" value="Genomic_DNA"/>
</dbReference>
<dbReference type="SUPFAM" id="SSF81606">
    <property type="entry name" value="PP2C-like"/>
    <property type="match status" value="1"/>
</dbReference>
<sequence length="277" mass="30352">MNKLTTVDASVVCSTGLVRTSNEDNFYLNGLFMHPHERSQSIRLSYGETCREMIFAVCDGMGGEALGECASLTAVSELKDFHDTIWAGKSCSDITGMLTLMEKYVDKANKSIYEISAQNSVSMGTTLAILLIFDGQSAVLNLGDSRIYLARENSLEQLTVDHTEAERLIRLGILTRHTAKGHKSRSLLSMHLGIPPQEGRIEAHTGCILPLKRDDVFLICSDGLTDMVDDDEIKETIQACGESSHMASSLAQRALQNGGKDNITVITVKIEDICYIV</sequence>
<name>A0A369B9Q5_9FIRM</name>
<dbReference type="PANTHER" id="PTHR47992">
    <property type="entry name" value="PROTEIN PHOSPHATASE"/>
    <property type="match status" value="1"/>
</dbReference>
<dbReference type="InterPro" id="IPR001932">
    <property type="entry name" value="PPM-type_phosphatase-like_dom"/>
</dbReference>
<dbReference type="SMART" id="SM00332">
    <property type="entry name" value="PP2Cc"/>
    <property type="match status" value="1"/>
</dbReference>
<gene>
    <name evidence="2" type="ORF">DFR58_1058</name>
</gene>
<dbReference type="GO" id="GO:0004722">
    <property type="term" value="F:protein serine/threonine phosphatase activity"/>
    <property type="evidence" value="ECO:0007669"/>
    <property type="project" value="InterPro"/>
</dbReference>
<dbReference type="Pfam" id="PF00481">
    <property type="entry name" value="PP2C"/>
    <property type="match status" value="1"/>
</dbReference>
<dbReference type="CDD" id="cd00143">
    <property type="entry name" value="PP2Cc"/>
    <property type="match status" value="1"/>
</dbReference>
<dbReference type="PROSITE" id="PS51746">
    <property type="entry name" value="PPM_2"/>
    <property type="match status" value="1"/>
</dbReference>
<dbReference type="Proteomes" id="UP000253034">
    <property type="component" value="Unassembled WGS sequence"/>
</dbReference>
<evidence type="ECO:0000259" key="1">
    <source>
        <dbReference type="PROSITE" id="PS51746"/>
    </source>
</evidence>
<evidence type="ECO:0000313" key="2">
    <source>
        <dbReference type="EMBL" id="RCX18250.1"/>
    </source>
</evidence>
<dbReference type="SMART" id="SM00331">
    <property type="entry name" value="PP2C_SIG"/>
    <property type="match status" value="1"/>
</dbReference>
<dbReference type="Gene3D" id="3.60.40.10">
    <property type="entry name" value="PPM-type phosphatase domain"/>
    <property type="match status" value="1"/>
</dbReference>
<comment type="caution">
    <text evidence="2">The sequence shown here is derived from an EMBL/GenBank/DDBJ whole genome shotgun (WGS) entry which is preliminary data.</text>
</comment>
<dbReference type="RefSeq" id="WP_170138046.1">
    <property type="nucleotide sequence ID" value="NZ_QPJT01000005.1"/>
</dbReference>
<dbReference type="AlphaFoldDB" id="A0A369B9Q5"/>
<dbReference type="InterPro" id="IPR015655">
    <property type="entry name" value="PP2C"/>
</dbReference>
<evidence type="ECO:0000313" key="3">
    <source>
        <dbReference type="Proteomes" id="UP000253034"/>
    </source>
</evidence>
<dbReference type="InterPro" id="IPR036457">
    <property type="entry name" value="PPM-type-like_dom_sf"/>
</dbReference>
<protein>
    <submittedName>
        <fullName evidence="2">Protein phosphatase</fullName>
    </submittedName>
</protein>
<organism evidence="2 3">
    <name type="scientific">Anaerobacterium chartisolvens</name>
    <dbReference type="NCBI Taxonomy" id="1297424"/>
    <lineage>
        <taxon>Bacteria</taxon>
        <taxon>Bacillati</taxon>
        <taxon>Bacillota</taxon>
        <taxon>Clostridia</taxon>
        <taxon>Eubacteriales</taxon>
        <taxon>Oscillospiraceae</taxon>
        <taxon>Anaerobacterium</taxon>
    </lineage>
</organism>
<keyword evidence="3" id="KW-1185">Reference proteome</keyword>
<accession>A0A369B9Q5</accession>
<proteinExistence type="predicted"/>
<feature type="domain" description="PPM-type phosphatase" evidence="1">
    <location>
        <begin position="8"/>
        <end position="270"/>
    </location>
</feature>